<organism evidence="2 3">
    <name type="scientific">Candidatus Desulfobacillus denitrificans</name>
    <dbReference type="NCBI Taxonomy" id="2608985"/>
    <lineage>
        <taxon>Bacteria</taxon>
        <taxon>Pseudomonadati</taxon>
        <taxon>Pseudomonadota</taxon>
        <taxon>Betaproteobacteria</taxon>
        <taxon>Candidatus Desulfobacillus</taxon>
    </lineage>
</organism>
<name>A0A809RNK2_9PROT</name>
<keyword evidence="1" id="KW-0812">Transmembrane</keyword>
<dbReference type="AlphaFoldDB" id="A0A809RNK2"/>
<accession>A0A809RNK2</accession>
<evidence type="ECO:0000313" key="2">
    <source>
        <dbReference type="EMBL" id="BBO21142.1"/>
    </source>
</evidence>
<keyword evidence="1" id="KW-1133">Transmembrane helix</keyword>
<feature type="transmembrane region" description="Helical" evidence="1">
    <location>
        <begin position="37"/>
        <end position="57"/>
    </location>
</feature>
<reference evidence="2" key="1">
    <citation type="journal article" name="DNA Res.">
        <title>The physiological potential of anammox bacteria as revealed by their core genome structure.</title>
        <authorList>
            <person name="Okubo T."/>
            <person name="Toyoda A."/>
            <person name="Fukuhara K."/>
            <person name="Uchiyama I."/>
            <person name="Harigaya Y."/>
            <person name="Kuroiwa M."/>
            <person name="Suzuki T."/>
            <person name="Murakami Y."/>
            <person name="Suwa Y."/>
            <person name="Takami H."/>
        </authorList>
    </citation>
    <scope>NUCLEOTIDE SEQUENCE</scope>
    <source>
        <strain evidence="2">317325-3</strain>
    </source>
</reference>
<proteinExistence type="predicted"/>
<gene>
    <name evidence="2" type="ORF">DSYM_18410</name>
</gene>
<keyword evidence="1" id="KW-0472">Membrane</keyword>
<dbReference type="EMBL" id="AP021857">
    <property type="protein sequence ID" value="BBO21142.1"/>
    <property type="molecule type" value="Genomic_DNA"/>
</dbReference>
<protein>
    <submittedName>
        <fullName evidence="2">Uncharacterized protein</fullName>
    </submittedName>
</protein>
<dbReference type="Proteomes" id="UP000662914">
    <property type="component" value="Chromosome"/>
</dbReference>
<sequence length="71" mass="7710">MLGLLLAAVGALLGAAMLVRMAWDWSIPAVFGLGPIAFKHVLGLLLLSVVLAGILHLGRHRDGWRHFTGRW</sequence>
<dbReference type="KEGG" id="ddz:DSYM_18410"/>
<evidence type="ECO:0000256" key="1">
    <source>
        <dbReference type="SAM" id="Phobius"/>
    </source>
</evidence>
<evidence type="ECO:0000313" key="3">
    <source>
        <dbReference type="Proteomes" id="UP000662914"/>
    </source>
</evidence>